<dbReference type="NCBIfam" id="TIGR04387">
    <property type="entry name" value="capsid_maj_N4"/>
    <property type="match status" value="1"/>
</dbReference>
<organism evidence="1 2">
    <name type="scientific">Pseudohoeflea coraliihabitans</name>
    <dbReference type="NCBI Taxonomy" id="2860393"/>
    <lineage>
        <taxon>Bacteria</taxon>
        <taxon>Pseudomonadati</taxon>
        <taxon>Pseudomonadota</taxon>
        <taxon>Alphaproteobacteria</taxon>
        <taxon>Hyphomicrobiales</taxon>
        <taxon>Rhizobiaceae</taxon>
        <taxon>Pseudohoeflea</taxon>
    </lineage>
</organism>
<proteinExistence type="predicted"/>
<dbReference type="Pfam" id="PF13252">
    <property type="entry name" value="Phage_capsid_3"/>
    <property type="match status" value="1"/>
</dbReference>
<name>A0ABS6WTE1_9HYPH</name>
<dbReference type="RefSeq" id="WP_219203557.1">
    <property type="nucleotide sequence ID" value="NZ_JAHWQX010000008.1"/>
</dbReference>
<comment type="caution">
    <text evidence="1">The sequence shown here is derived from an EMBL/GenBank/DDBJ whole genome shotgun (WGS) entry which is preliminary data.</text>
</comment>
<sequence length="373" mass="41105">MATKTFGVNDALSNKLWSAKFAKEVEKKTYFGRFMGESEDNIIQVKTETSKAAGDKITCGLVMSLTGDGVTEGQALEGNEEDLTTYDDSILINELRHAVRVKNKRSIDAQRVPENLRSIARNRLSQWFATRMDTAMFLHLCGYTGAAFSRDNQTVDPTLAVYNGNNTVVAPSSSRIVRANDEANDQAINSASTHRFILEMIDEAVWKAKTATPYISPINIGGEDKYVMFLHPSQVRDLRTDASTSRITWYDTQKALLQGGEGRSRNPIFSGALGEYNGVILHEAYRIPNGVNSSSGAQVANTKRAVMCGKQAGMIATGREHTNATKYKWTEELFDYQNQLGVGIDTVFGIKKSVFNSVDYATIVVSSYGEDPS</sequence>
<gene>
    <name evidence="1" type="ORF">KY465_18250</name>
</gene>
<dbReference type="InterPro" id="IPR025267">
    <property type="entry name" value="ORF017-like"/>
</dbReference>
<dbReference type="Proteomes" id="UP001430804">
    <property type="component" value="Unassembled WGS sequence"/>
</dbReference>
<dbReference type="EMBL" id="JAHWQX010000008">
    <property type="protein sequence ID" value="MBW3099227.1"/>
    <property type="molecule type" value="Genomic_DNA"/>
</dbReference>
<reference evidence="1" key="1">
    <citation type="submission" date="2021-07" db="EMBL/GenBank/DDBJ databases">
        <title>Pseudohoeflea marina sp. nov. a polyhydroxyalcanoate-producing bacterium.</title>
        <authorList>
            <person name="Zheng W."/>
            <person name="Yu S."/>
            <person name="Huang Y."/>
        </authorList>
    </citation>
    <scope>NUCLEOTIDE SEQUENCE</scope>
    <source>
        <strain evidence="1">DP4N28-3</strain>
    </source>
</reference>
<evidence type="ECO:0000313" key="1">
    <source>
        <dbReference type="EMBL" id="MBW3099227.1"/>
    </source>
</evidence>
<evidence type="ECO:0000313" key="2">
    <source>
        <dbReference type="Proteomes" id="UP001430804"/>
    </source>
</evidence>
<keyword evidence="2" id="KW-1185">Reference proteome</keyword>
<protein>
    <submittedName>
        <fullName evidence="1">N4-gp56 family major capsid protein</fullName>
    </submittedName>
</protein>
<accession>A0ABS6WTE1</accession>